<evidence type="ECO:0000313" key="3">
    <source>
        <dbReference type="Proteomes" id="UP001230328"/>
    </source>
</evidence>
<protein>
    <submittedName>
        <fullName evidence="2">Uncharacterized protein</fullName>
    </submittedName>
</protein>
<feature type="compositionally biased region" description="Low complexity" evidence="1">
    <location>
        <begin position="22"/>
        <end position="39"/>
    </location>
</feature>
<evidence type="ECO:0000256" key="1">
    <source>
        <dbReference type="SAM" id="MobiDB-lite"/>
    </source>
</evidence>
<dbReference type="RefSeq" id="WP_307523325.1">
    <property type="nucleotide sequence ID" value="NZ_JAUSZI010000002.1"/>
</dbReference>
<accession>A0ABU0SWY0</accession>
<comment type="caution">
    <text evidence="2">The sequence shown here is derived from an EMBL/GenBank/DDBJ whole genome shotgun (WGS) entry which is preliminary data.</text>
</comment>
<organism evidence="2 3">
    <name type="scientific">Streptomyces umbrinus</name>
    <dbReference type="NCBI Taxonomy" id="67370"/>
    <lineage>
        <taxon>Bacteria</taxon>
        <taxon>Bacillati</taxon>
        <taxon>Actinomycetota</taxon>
        <taxon>Actinomycetes</taxon>
        <taxon>Kitasatosporales</taxon>
        <taxon>Streptomycetaceae</taxon>
        <taxon>Streptomyces</taxon>
        <taxon>Streptomyces phaeochromogenes group</taxon>
    </lineage>
</organism>
<reference evidence="2 3" key="1">
    <citation type="submission" date="2023-07" db="EMBL/GenBank/DDBJ databases">
        <title>Comparative genomics of wheat-associated soil bacteria to identify genetic determinants of phenazine resistance.</title>
        <authorList>
            <person name="Mouncey N."/>
        </authorList>
    </citation>
    <scope>NUCLEOTIDE SEQUENCE [LARGE SCALE GENOMIC DNA]</scope>
    <source>
        <strain evidence="2 3">V2I4</strain>
    </source>
</reference>
<sequence length="168" mass="18691">MSQNAEHARQPQPGSPDPSAPRTPQAPQTQRAPQAPATKPAHEPREPTTPAATPAANADRPNADRPSPDREPVAELLPHGERDKLTLRLQQALNTFIDSPRQAVEEADSVFDEVTTHFTNTLTEQRRVLRSGWQGQDTEAQTEELRVALRQYRELTERLLRMAAPSGR</sequence>
<name>A0ABU0SWY0_9ACTN</name>
<proteinExistence type="predicted"/>
<feature type="compositionally biased region" description="Basic and acidic residues" evidence="1">
    <location>
        <begin position="61"/>
        <end position="82"/>
    </location>
</feature>
<evidence type="ECO:0000313" key="2">
    <source>
        <dbReference type="EMBL" id="MDQ1028053.1"/>
    </source>
</evidence>
<dbReference type="EMBL" id="JAUSZI010000002">
    <property type="protein sequence ID" value="MDQ1028053.1"/>
    <property type="molecule type" value="Genomic_DNA"/>
</dbReference>
<feature type="region of interest" description="Disordered" evidence="1">
    <location>
        <begin position="1"/>
        <end position="82"/>
    </location>
</feature>
<dbReference type="Proteomes" id="UP001230328">
    <property type="component" value="Unassembled WGS sequence"/>
</dbReference>
<gene>
    <name evidence="2" type="ORF">QF035_005635</name>
</gene>
<feature type="compositionally biased region" description="Low complexity" evidence="1">
    <location>
        <begin position="48"/>
        <end position="60"/>
    </location>
</feature>
<keyword evidence="3" id="KW-1185">Reference proteome</keyword>